<accession>A0A8H4PLQ6</accession>
<evidence type="ECO:0000313" key="3">
    <source>
        <dbReference type="Proteomes" id="UP000557566"/>
    </source>
</evidence>
<comment type="caution">
    <text evidence="2">The sequence shown here is derived from an EMBL/GenBank/DDBJ whole genome shotgun (WGS) entry which is preliminary data.</text>
</comment>
<dbReference type="EMBL" id="JAAVMX010000007">
    <property type="protein sequence ID" value="KAF4506003.1"/>
    <property type="molecule type" value="Genomic_DNA"/>
</dbReference>
<proteinExistence type="predicted"/>
<feature type="chain" id="PRO_5034427332" description="DUF4419 domain-containing protein" evidence="1">
    <location>
        <begin position="18"/>
        <end position="428"/>
    </location>
</feature>
<evidence type="ECO:0000313" key="2">
    <source>
        <dbReference type="EMBL" id="KAF4506003.1"/>
    </source>
</evidence>
<keyword evidence="1" id="KW-0732">Signal</keyword>
<dbReference type="InterPro" id="IPR025533">
    <property type="entry name" value="DUF4419"/>
</dbReference>
<dbReference type="Proteomes" id="UP000557566">
    <property type="component" value="Unassembled WGS sequence"/>
</dbReference>
<evidence type="ECO:0008006" key="4">
    <source>
        <dbReference type="Google" id="ProtNLM"/>
    </source>
</evidence>
<dbReference type="PANTHER" id="PTHR31252">
    <property type="entry name" value="DUF4419 DOMAIN-CONTAINING PROTEIN"/>
    <property type="match status" value="1"/>
</dbReference>
<reference evidence="2 3" key="1">
    <citation type="journal article" date="2020" name="Genome Biol. Evol.">
        <title>A new high-quality draft genome assembly of the Chinese cordyceps Ophiocordyceps sinensis.</title>
        <authorList>
            <person name="Shu R."/>
            <person name="Zhang J."/>
            <person name="Meng Q."/>
            <person name="Zhang H."/>
            <person name="Zhou G."/>
            <person name="Li M."/>
            <person name="Wu P."/>
            <person name="Zhao Y."/>
            <person name="Chen C."/>
            <person name="Qin Q."/>
        </authorList>
    </citation>
    <scope>NUCLEOTIDE SEQUENCE [LARGE SCALE GENOMIC DNA]</scope>
    <source>
        <strain evidence="2 3">IOZ07</strain>
    </source>
</reference>
<dbReference type="Pfam" id="PF14388">
    <property type="entry name" value="DUF4419"/>
    <property type="match status" value="1"/>
</dbReference>
<name>A0A8H4PLQ6_9HYPO</name>
<dbReference type="PANTHER" id="PTHR31252:SF11">
    <property type="entry name" value="DUF4419 DOMAIN-CONTAINING PROTEIN"/>
    <property type="match status" value="1"/>
</dbReference>
<organism evidence="2 3">
    <name type="scientific">Ophiocordyceps sinensis</name>
    <dbReference type="NCBI Taxonomy" id="72228"/>
    <lineage>
        <taxon>Eukaryota</taxon>
        <taxon>Fungi</taxon>
        <taxon>Dikarya</taxon>
        <taxon>Ascomycota</taxon>
        <taxon>Pezizomycotina</taxon>
        <taxon>Sordariomycetes</taxon>
        <taxon>Hypocreomycetidae</taxon>
        <taxon>Hypocreales</taxon>
        <taxon>Ophiocordycipitaceae</taxon>
        <taxon>Ophiocordyceps</taxon>
    </lineage>
</organism>
<protein>
    <recommendedName>
        <fullName evidence="4">DUF4419 domain-containing protein</fullName>
    </recommendedName>
</protein>
<dbReference type="AlphaFoldDB" id="A0A8H4PLQ6"/>
<keyword evidence="3" id="KW-1185">Reference proteome</keyword>
<sequence length="428" mass="46547">MLLPLLLVGLASSVAHADMIVSVSSVKPLPLKAASTASTALQLFQQSCPEEIQPPGSGPAASVIVSSFAEQPHDLAIPNGKLYASSDSLVRGAIDAWAQHQSLVLRPDVVWFEMLAQLNLYMTKHAEELRHLFVNFQGKEEIVVREWTWQGVIDGFKSEMQKRVKTAWLQDWITPGFSTSTPDDNTTATVLMMGLMQQYFKFSGGIICGLPSVKLLGERDDWAALLDKLDKLSEFGAEPAQYAEKLRPILSMFVQTWDQPRSKQVKDFWKQIVRADKVFTCGAGPIEYDISGWITGFMHWSSNGELRVPAGVPGSQGDTKLSGVAYHRVNLAQLPVGYAKAPLKMLDYPSPGVDSMAYVLAGNIGIARAEVVPKAGAPNRGGVLAQPLSAWFLYGPVDVNATMSGGVGSRGELDGIYRGLRANCPKRG</sequence>
<feature type="signal peptide" evidence="1">
    <location>
        <begin position="1"/>
        <end position="17"/>
    </location>
</feature>
<gene>
    <name evidence="2" type="ORF">G6O67_006132</name>
</gene>
<evidence type="ECO:0000256" key="1">
    <source>
        <dbReference type="SAM" id="SignalP"/>
    </source>
</evidence>